<dbReference type="PANTHER" id="PTHR44591:SF3">
    <property type="entry name" value="RESPONSE REGULATORY DOMAIN-CONTAINING PROTEIN"/>
    <property type="match status" value="1"/>
</dbReference>
<dbReference type="InterPro" id="IPR011006">
    <property type="entry name" value="CheY-like_superfamily"/>
</dbReference>
<accession>A0ABV6C2L5</accession>
<name>A0ABV6C2L5_9ACTN</name>
<feature type="domain" description="Response regulatory" evidence="3">
    <location>
        <begin position="3"/>
        <end position="120"/>
    </location>
</feature>
<proteinExistence type="predicted"/>
<keyword evidence="1 2" id="KW-0597">Phosphoprotein</keyword>
<dbReference type="Proteomes" id="UP001589788">
    <property type="component" value="Unassembled WGS sequence"/>
</dbReference>
<evidence type="ECO:0000259" key="3">
    <source>
        <dbReference type="PROSITE" id="PS50110"/>
    </source>
</evidence>
<protein>
    <submittedName>
        <fullName evidence="4">PleD family two-component system response regulator</fullName>
    </submittedName>
</protein>
<evidence type="ECO:0000313" key="5">
    <source>
        <dbReference type="Proteomes" id="UP001589788"/>
    </source>
</evidence>
<dbReference type="SUPFAM" id="SSF52172">
    <property type="entry name" value="CheY-like"/>
    <property type="match status" value="1"/>
</dbReference>
<feature type="modified residue" description="4-aspartylphosphate" evidence="2">
    <location>
        <position position="52"/>
    </location>
</feature>
<dbReference type="EMBL" id="JBHLYQ010000058">
    <property type="protein sequence ID" value="MFC0081934.1"/>
    <property type="molecule type" value="Genomic_DNA"/>
</dbReference>
<sequence length="148" mass="15958">MARILLASDLPALRQQLAGVLRGPETTLLEVSSGFDVLPTVRAEHPDLVIADLQIGSMGGVAVCMDLRLEASYGAVPEVPVLLLLDRRPDVFLARRCGAEGFLLKPLDPLRLRRAVATLLEGGRFEDDSLRPDPVVVEAARPQAVRTG</sequence>
<comment type="caution">
    <text evidence="4">The sequence shown here is derived from an EMBL/GenBank/DDBJ whole genome shotgun (WGS) entry which is preliminary data.</text>
</comment>
<dbReference type="Gene3D" id="3.40.50.2300">
    <property type="match status" value="1"/>
</dbReference>
<dbReference type="InterPro" id="IPR050595">
    <property type="entry name" value="Bact_response_regulator"/>
</dbReference>
<evidence type="ECO:0000256" key="1">
    <source>
        <dbReference type="ARBA" id="ARBA00022553"/>
    </source>
</evidence>
<dbReference type="PANTHER" id="PTHR44591">
    <property type="entry name" value="STRESS RESPONSE REGULATOR PROTEIN 1"/>
    <property type="match status" value="1"/>
</dbReference>
<evidence type="ECO:0000256" key="2">
    <source>
        <dbReference type="PROSITE-ProRule" id="PRU00169"/>
    </source>
</evidence>
<gene>
    <name evidence="4" type="ORF">ACFFRE_07205</name>
</gene>
<organism evidence="4 5">
    <name type="scientific">Aciditerrimonas ferrireducens</name>
    <dbReference type="NCBI Taxonomy" id="667306"/>
    <lineage>
        <taxon>Bacteria</taxon>
        <taxon>Bacillati</taxon>
        <taxon>Actinomycetota</taxon>
        <taxon>Acidimicrobiia</taxon>
        <taxon>Acidimicrobiales</taxon>
        <taxon>Acidimicrobiaceae</taxon>
        <taxon>Aciditerrimonas</taxon>
    </lineage>
</organism>
<reference evidence="4 5" key="1">
    <citation type="submission" date="2024-09" db="EMBL/GenBank/DDBJ databases">
        <authorList>
            <person name="Sun Q."/>
            <person name="Mori K."/>
        </authorList>
    </citation>
    <scope>NUCLEOTIDE SEQUENCE [LARGE SCALE GENOMIC DNA]</scope>
    <source>
        <strain evidence="4 5">JCM 15389</strain>
    </source>
</reference>
<dbReference type="RefSeq" id="WP_377789267.1">
    <property type="nucleotide sequence ID" value="NZ_JBHLYQ010000058.1"/>
</dbReference>
<dbReference type="SMART" id="SM00448">
    <property type="entry name" value="REC"/>
    <property type="match status" value="1"/>
</dbReference>
<dbReference type="PROSITE" id="PS50110">
    <property type="entry name" value="RESPONSE_REGULATORY"/>
    <property type="match status" value="1"/>
</dbReference>
<evidence type="ECO:0000313" key="4">
    <source>
        <dbReference type="EMBL" id="MFC0081934.1"/>
    </source>
</evidence>
<dbReference type="Pfam" id="PF00072">
    <property type="entry name" value="Response_reg"/>
    <property type="match status" value="1"/>
</dbReference>
<keyword evidence="5" id="KW-1185">Reference proteome</keyword>
<dbReference type="InterPro" id="IPR001789">
    <property type="entry name" value="Sig_transdc_resp-reg_receiver"/>
</dbReference>